<dbReference type="AlphaFoldDB" id="A0AAV2RTV8"/>
<dbReference type="InterPro" id="IPR036236">
    <property type="entry name" value="Znf_C2H2_sf"/>
</dbReference>
<dbReference type="PROSITE" id="PS50157">
    <property type="entry name" value="ZINC_FINGER_C2H2_2"/>
    <property type="match status" value="3"/>
</dbReference>
<keyword evidence="6" id="KW-0862">Zinc</keyword>
<dbReference type="FunFam" id="3.30.160.60:FF:003121">
    <property type="entry name" value="zinc finger protein 250"/>
    <property type="match status" value="1"/>
</dbReference>
<evidence type="ECO:0000256" key="2">
    <source>
        <dbReference type="ARBA" id="ARBA00006991"/>
    </source>
</evidence>
<dbReference type="FunFam" id="3.30.160.60:FF:000110">
    <property type="entry name" value="Zinc finger protein-like"/>
    <property type="match status" value="1"/>
</dbReference>
<organism evidence="11 12">
    <name type="scientific">Meganyctiphanes norvegica</name>
    <name type="common">Northern krill</name>
    <name type="synonym">Thysanopoda norvegica</name>
    <dbReference type="NCBI Taxonomy" id="48144"/>
    <lineage>
        <taxon>Eukaryota</taxon>
        <taxon>Metazoa</taxon>
        <taxon>Ecdysozoa</taxon>
        <taxon>Arthropoda</taxon>
        <taxon>Crustacea</taxon>
        <taxon>Multicrustacea</taxon>
        <taxon>Malacostraca</taxon>
        <taxon>Eumalacostraca</taxon>
        <taxon>Eucarida</taxon>
        <taxon>Euphausiacea</taxon>
        <taxon>Euphausiidae</taxon>
        <taxon>Meganyctiphanes</taxon>
    </lineage>
</organism>
<gene>
    <name evidence="11" type="ORF">MNOR_LOCUS28218</name>
</gene>
<dbReference type="SUPFAM" id="SSF57667">
    <property type="entry name" value="beta-beta-alpha zinc fingers"/>
    <property type="match status" value="3"/>
</dbReference>
<feature type="domain" description="C2H2-type" evidence="10">
    <location>
        <begin position="103"/>
        <end position="130"/>
    </location>
</feature>
<dbReference type="Proteomes" id="UP001497623">
    <property type="component" value="Unassembled WGS sequence"/>
</dbReference>
<evidence type="ECO:0000313" key="12">
    <source>
        <dbReference type="Proteomes" id="UP001497623"/>
    </source>
</evidence>
<evidence type="ECO:0000256" key="6">
    <source>
        <dbReference type="ARBA" id="ARBA00022833"/>
    </source>
</evidence>
<keyword evidence="12" id="KW-1185">Reference proteome</keyword>
<accession>A0AAV2RTV8</accession>
<proteinExistence type="inferred from homology"/>
<comment type="caution">
    <text evidence="11">The sequence shown here is derived from an EMBL/GenBank/DDBJ whole genome shotgun (WGS) entry which is preliminary data.</text>
</comment>
<dbReference type="GO" id="GO:0000981">
    <property type="term" value="F:DNA-binding transcription factor activity, RNA polymerase II-specific"/>
    <property type="evidence" value="ECO:0007669"/>
    <property type="project" value="TreeGrafter"/>
</dbReference>
<dbReference type="GO" id="GO:0008270">
    <property type="term" value="F:zinc ion binding"/>
    <property type="evidence" value="ECO:0007669"/>
    <property type="project" value="UniProtKB-KW"/>
</dbReference>
<keyword evidence="5 9" id="KW-0863">Zinc-finger</keyword>
<evidence type="ECO:0000256" key="9">
    <source>
        <dbReference type="PROSITE-ProRule" id="PRU00042"/>
    </source>
</evidence>
<dbReference type="FunFam" id="3.30.160.60:FF:000135">
    <property type="entry name" value="Zinc finger protein 358"/>
    <property type="match status" value="1"/>
</dbReference>
<dbReference type="FunFam" id="3.30.160.60:FF:000902">
    <property type="entry name" value="Zinc finger protein 445"/>
    <property type="match status" value="1"/>
</dbReference>
<evidence type="ECO:0000256" key="8">
    <source>
        <dbReference type="ARBA" id="ARBA00023242"/>
    </source>
</evidence>
<name>A0AAV2RTV8_MEGNR</name>
<feature type="domain" description="C2H2-type" evidence="10">
    <location>
        <begin position="131"/>
        <end position="158"/>
    </location>
</feature>
<comment type="subcellular location">
    <subcellularLocation>
        <location evidence="1">Nucleus</location>
    </subcellularLocation>
</comment>
<dbReference type="PANTHER" id="PTHR23235">
    <property type="entry name" value="KRUEPPEL-LIKE TRANSCRIPTION FACTOR"/>
    <property type="match status" value="1"/>
</dbReference>
<evidence type="ECO:0000256" key="3">
    <source>
        <dbReference type="ARBA" id="ARBA00022723"/>
    </source>
</evidence>
<dbReference type="GO" id="GO:0005634">
    <property type="term" value="C:nucleus"/>
    <property type="evidence" value="ECO:0007669"/>
    <property type="project" value="UniProtKB-SubCell"/>
</dbReference>
<feature type="domain" description="C2H2-type" evidence="10">
    <location>
        <begin position="159"/>
        <end position="186"/>
    </location>
</feature>
<evidence type="ECO:0000256" key="7">
    <source>
        <dbReference type="ARBA" id="ARBA00023125"/>
    </source>
</evidence>
<dbReference type="InterPro" id="IPR013087">
    <property type="entry name" value="Znf_C2H2_type"/>
</dbReference>
<comment type="similarity">
    <text evidence="2">Belongs to the krueppel C2H2-type zinc-finger protein family.</text>
</comment>
<dbReference type="EMBL" id="CAXKWB010030785">
    <property type="protein sequence ID" value="CAL4138455.1"/>
    <property type="molecule type" value="Genomic_DNA"/>
</dbReference>
<keyword evidence="3" id="KW-0479">Metal-binding</keyword>
<dbReference type="SMART" id="SM00355">
    <property type="entry name" value="ZnF_C2H2"/>
    <property type="match status" value="3"/>
</dbReference>
<keyword evidence="7" id="KW-0238">DNA-binding</keyword>
<evidence type="ECO:0000313" key="11">
    <source>
        <dbReference type="EMBL" id="CAL4138455.1"/>
    </source>
</evidence>
<evidence type="ECO:0000256" key="5">
    <source>
        <dbReference type="ARBA" id="ARBA00022771"/>
    </source>
</evidence>
<evidence type="ECO:0000259" key="10">
    <source>
        <dbReference type="PROSITE" id="PS50157"/>
    </source>
</evidence>
<keyword evidence="8" id="KW-0539">Nucleus</keyword>
<dbReference type="GO" id="GO:0000978">
    <property type="term" value="F:RNA polymerase II cis-regulatory region sequence-specific DNA binding"/>
    <property type="evidence" value="ECO:0007669"/>
    <property type="project" value="TreeGrafter"/>
</dbReference>
<reference evidence="11 12" key="1">
    <citation type="submission" date="2024-05" db="EMBL/GenBank/DDBJ databases">
        <authorList>
            <person name="Wallberg A."/>
        </authorList>
    </citation>
    <scope>NUCLEOTIDE SEQUENCE [LARGE SCALE GENOMIC DNA]</scope>
</reference>
<sequence>MNNINKVVRAKLNEKCTKPDEDSYLPNSTFGKLEIMVKEGNEDNGELMQIQDGKIKYNEELEIKEEPIDFTEDFFQNSQCNQASPHNYTTIKPQRVYTGNKPYHCSYCDKVFSTNSSLIYHKKLHTGEQAYQCSQCDKAFSTKSNFLIHQRIHSGEKPYQCNICDKGFAQKSNLMHHMKVHSGEKPYQCNICDKGFAQKSKSNRV</sequence>
<protein>
    <recommendedName>
        <fullName evidence="10">C2H2-type domain-containing protein</fullName>
    </recommendedName>
</protein>
<dbReference type="PANTHER" id="PTHR23235:SF142">
    <property type="entry name" value="ZINC FINGER PROTEIN 384"/>
    <property type="match status" value="1"/>
</dbReference>
<evidence type="ECO:0000256" key="1">
    <source>
        <dbReference type="ARBA" id="ARBA00004123"/>
    </source>
</evidence>
<dbReference type="Pfam" id="PF00096">
    <property type="entry name" value="zf-C2H2"/>
    <property type="match status" value="3"/>
</dbReference>
<evidence type="ECO:0000256" key="4">
    <source>
        <dbReference type="ARBA" id="ARBA00022737"/>
    </source>
</evidence>
<dbReference type="Gene3D" id="3.30.160.60">
    <property type="entry name" value="Classic Zinc Finger"/>
    <property type="match status" value="4"/>
</dbReference>
<dbReference type="PROSITE" id="PS00028">
    <property type="entry name" value="ZINC_FINGER_C2H2_1"/>
    <property type="match status" value="3"/>
</dbReference>
<keyword evidence="4" id="KW-0677">Repeat</keyword>